<name>A0A2U7UDI5_9VIRU</name>
<organism evidence="1">
    <name type="scientific">Pandoravirus neocaledonia</name>
    <dbReference type="NCBI Taxonomy" id="2107708"/>
    <lineage>
        <taxon>Viruses</taxon>
        <taxon>Pandoravirus</taxon>
    </lineage>
</organism>
<dbReference type="PANTHER" id="PTHR46586">
    <property type="entry name" value="ANKYRIN REPEAT-CONTAINING PROTEIN"/>
    <property type="match status" value="1"/>
</dbReference>
<dbReference type="Proteomes" id="UP000249287">
    <property type="component" value="Segment"/>
</dbReference>
<sequence length="321" mass="35039">MSECVNGDRPNPVIYDTCNPVAENGHLDALQWYHTRGYRWAELTCAYAARGGHLDVVKWLQSAGCPLTWHVCNWAAARGHADVVWWARDNGCEWNDVRPGFARNGFFDDLRKAHRQEGRQLTSATCDAAAASGCIDIVEWTLAQGCALSARTCQSAVEHGHVAMLDWLRAHDCPWDHAMWARAIVAGHLHVLAWAAAHGCRPSKHDGNVCNHAARRGRLSILEWLVAEQALPIDTTTCEAAAVAATSACSSGCAHGIAHGTSARAIWRQQPTMWRCSHGPSRPAVPTRPHAAASAQRNTIIRLPSSNGWMLGPTCDLARTL</sequence>
<dbReference type="InterPro" id="IPR052050">
    <property type="entry name" value="SecEffector_AnkRepeat"/>
</dbReference>
<evidence type="ECO:0000313" key="1">
    <source>
        <dbReference type="EMBL" id="AVK76390.1"/>
    </source>
</evidence>
<accession>A0A2U7UDI5</accession>
<dbReference type="SUPFAM" id="SSF140860">
    <property type="entry name" value="Pseudo ankyrin repeat-like"/>
    <property type="match status" value="1"/>
</dbReference>
<dbReference type="Gene3D" id="1.25.40.20">
    <property type="entry name" value="Ankyrin repeat-containing domain"/>
    <property type="match status" value="2"/>
</dbReference>
<proteinExistence type="predicted"/>
<reference evidence="1" key="1">
    <citation type="journal article" date="2018" name="Nat. Commun.">
        <title>Diversity and evolution of the emerging Pandoraviridae family.</title>
        <authorList>
            <person name="Legendre M."/>
            <person name="Fabre E."/>
            <person name="Poirot O."/>
            <person name="Jeudy S."/>
            <person name="Lartigue A."/>
            <person name="Alempic J.M."/>
            <person name="Beucher L."/>
            <person name="Philippe N."/>
            <person name="Bertaux L."/>
            <person name="Christo-Foroux E."/>
            <person name="Labadie K."/>
            <person name="Coute Y."/>
            <person name="Abergel C."/>
            <person name="Claverie J.M."/>
        </authorList>
    </citation>
    <scope>NUCLEOTIDE SEQUENCE [LARGE SCALE GENOMIC DNA]</scope>
    <source>
        <strain evidence="1">Neocaledonia</strain>
    </source>
</reference>
<gene>
    <name evidence="1" type="ORF">pneo_cds_783</name>
</gene>
<dbReference type="GeneID" id="36843405"/>
<dbReference type="RefSeq" id="YP_009482393.1">
    <property type="nucleotide sequence ID" value="NC_037666.1"/>
</dbReference>
<dbReference type="InterPro" id="IPR036770">
    <property type="entry name" value="Ankyrin_rpt-contain_sf"/>
</dbReference>
<dbReference type="PANTHER" id="PTHR46586:SF3">
    <property type="entry name" value="ANKYRIN REPEAT-CONTAINING PROTEIN"/>
    <property type="match status" value="1"/>
</dbReference>
<dbReference type="KEGG" id="vg:36843405"/>
<protein>
    <submittedName>
        <fullName evidence="1">Ankyrin repeat domain containing protein</fullName>
    </submittedName>
</protein>
<dbReference type="EMBL" id="MG011690">
    <property type="protein sequence ID" value="AVK76390.1"/>
    <property type="molecule type" value="Genomic_DNA"/>
</dbReference>